<dbReference type="GO" id="GO:0046983">
    <property type="term" value="F:protein dimerization activity"/>
    <property type="evidence" value="ECO:0007669"/>
    <property type="project" value="InterPro"/>
</dbReference>
<dbReference type="RefSeq" id="XP_036544308.1">
    <property type="nucleotide sequence ID" value="XM_036679395.1"/>
</dbReference>
<dbReference type="PANTHER" id="PTHR47336">
    <property type="entry name" value="TRANSCRIPTION FACTOR HMS1-RELATED"/>
    <property type="match status" value="1"/>
</dbReference>
<dbReference type="Proteomes" id="UP000547976">
    <property type="component" value="Unassembled WGS sequence"/>
</dbReference>
<proteinExistence type="predicted"/>
<dbReference type="PROSITE" id="PS50888">
    <property type="entry name" value="BHLH"/>
    <property type="match status" value="1"/>
</dbReference>
<feature type="compositionally biased region" description="Basic and acidic residues" evidence="2">
    <location>
        <begin position="462"/>
        <end position="474"/>
    </location>
</feature>
<dbReference type="InterPro" id="IPR011598">
    <property type="entry name" value="bHLH_dom"/>
</dbReference>
<organism evidence="4 5">
    <name type="scientific">Gibberella subglutinans</name>
    <name type="common">Fusarium subglutinans</name>
    <dbReference type="NCBI Taxonomy" id="42677"/>
    <lineage>
        <taxon>Eukaryota</taxon>
        <taxon>Fungi</taxon>
        <taxon>Dikarya</taxon>
        <taxon>Ascomycota</taxon>
        <taxon>Pezizomycotina</taxon>
        <taxon>Sordariomycetes</taxon>
        <taxon>Hypocreomycetidae</taxon>
        <taxon>Hypocreales</taxon>
        <taxon>Nectriaceae</taxon>
        <taxon>Fusarium</taxon>
        <taxon>Fusarium fujikuroi species complex</taxon>
    </lineage>
</organism>
<dbReference type="GeneID" id="59314113"/>
<evidence type="ECO:0000313" key="4">
    <source>
        <dbReference type="EMBL" id="KAF5614290.1"/>
    </source>
</evidence>
<feature type="compositionally biased region" description="Basic and acidic residues" evidence="2">
    <location>
        <begin position="530"/>
        <end position="539"/>
    </location>
</feature>
<evidence type="ECO:0000256" key="2">
    <source>
        <dbReference type="SAM" id="MobiDB-lite"/>
    </source>
</evidence>
<dbReference type="AlphaFoldDB" id="A0A8H5QD77"/>
<evidence type="ECO:0000313" key="5">
    <source>
        <dbReference type="Proteomes" id="UP000547976"/>
    </source>
</evidence>
<feature type="region of interest" description="Disordered" evidence="2">
    <location>
        <begin position="263"/>
        <end position="422"/>
    </location>
</feature>
<feature type="compositionally biased region" description="Polar residues" evidence="2">
    <location>
        <begin position="273"/>
        <end position="285"/>
    </location>
</feature>
<dbReference type="SMART" id="SM00353">
    <property type="entry name" value="HLH"/>
    <property type="match status" value="1"/>
</dbReference>
<keyword evidence="1" id="KW-0175">Coiled coil</keyword>
<feature type="region of interest" description="Disordered" evidence="2">
    <location>
        <begin position="448"/>
        <end position="474"/>
    </location>
</feature>
<feature type="coiled-coil region" evidence="1">
    <location>
        <begin position="478"/>
        <end position="505"/>
    </location>
</feature>
<feature type="compositionally biased region" description="Low complexity" evidence="2">
    <location>
        <begin position="511"/>
        <end position="526"/>
    </location>
</feature>
<dbReference type="OrthoDB" id="3542681at2759"/>
<protein>
    <submittedName>
        <fullName evidence="4">Helix-loop-helix protein</fullName>
    </submittedName>
</protein>
<dbReference type="InterPro" id="IPR052099">
    <property type="entry name" value="Regulatory_TF_Diverse"/>
</dbReference>
<evidence type="ECO:0000259" key="3">
    <source>
        <dbReference type="PROSITE" id="PS50888"/>
    </source>
</evidence>
<feature type="compositionally biased region" description="Low complexity" evidence="2">
    <location>
        <begin position="338"/>
        <end position="390"/>
    </location>
</feature>
<gene>
    <name evidence="4" type="ORF">FSUBG_170</name>
</gene>
<dbReference type="CDD" id="cd11395">
    <property type="entry name" value="bHLHzip_SREBP_like"/>
    <property type="match status" value="1"/>
</dbReference>
<evidence type="ECO:0000256" key="1">
    <source>
        <dbReference type="SAM" id="Coils"/>
    </source>
</evidence>
<name>A0A8H5QD77_GIBSU</name>
<accession>A0A8H5QD77</accession>
<feature type="region of interest" description="Disordered" evidence="2">
    <location>
        <begin position="505"/>
        <end position="548"/>
    </location>
</feature>
<reference evidence="4 5" key="1">
    <citation type="submission" date="2020-05" db="EMBL/GenBank/DDBJ databases">
        <title>Identification and distribution of gene clusters putatively required for synthesis of sphingolipid metabolism inhibitors in phylogenetically diverse species of the filamentous fungus Fusarium.</title>
        <authorList>
            <person name="Kim H.-S."/>
            <person name="Busman M."/>
            <person name="Brown D.W."/>
            <person name="Divon H."/>
            <person name="Uhlig S."/>
            <person name="Proctor R.H."/>
        </authorList>
    </citation>
    <scope>NUCLEOTIDE SEQUENCE [LARGE SCALE GENOMIC DNA]</scope>
    <source>
        <strain evidence="4 5">NRRL 66333</strain>
    </source>
</reference>
<feature type="region of interest" description="Disordered" evidence="2">
    <location>
        <begin position="61"/>
        <end position="133"/>
    </location>
</feature>
<dbReference type="Gene3D" id="4.10.280.10">
    <property type="entry name" value="Helix-loop-helix DNA-binding domain"/>
    <property type="match status" value="1"/>
</dbReference>
<dbReference type="InterPro" id="IPR036638">
    <property type="entry name" value="HLH_DNA-bd_sf"/>
</dbReference>
<comment type="caution">
    <text evidence="4">The sequence shown here is derived from an EMBL/GenBank/DDBJ whole genome shotgun (WGS) entry which is preliminary data.</text>
</comment>
<dbReference type="Pfam" id="PF00010">
    <property type="entry name" value="HLH"/>
    <property type="match status" value="1"/>
</dbReference>
<keyword evidence="5" id="KW-1185">Reference proteome</keyword>
<dbReference type="SUPFAM" id="SSF47459">
    <property type="entry name" value="HLH, helix-loop-helix DNA-binding domain"/>
    <property type="match status" value="1"/>
</dbReference>
<dbReference type="PANTHER" id="PTHR47336:SF3">
    <property type="entry name" value="SERINE-RICH PROTEIN TYE7"/>
    <property type="match status" value="1"/>
</dbReference>
<feature type="region of interest" description="Disordered" evidence="2">
    <location>
        <begin position="150"/>
        <end position="197"/>
    </location>
</feature>
<feature type="compositionally biased region" description="Basic and acidic residues" evidence="2">
    <location>
        <begin position="402"/>
        <end position="422"/>
    </location>
</feature>
<feature type="compositionally biased region" description="Basic residues" evidence="2">
    <location>
        <begin position="319"/>
        <end position="333"/>
    </location>
</feature>
<feature type="domain" description="BHLH" evidence="3">
    <location>
        <begin position="415"/>
        <end position="488"/>
    </location>
</feature>
<dbReference type="EMBL" id="JAAOAV010000001">
    <property type="protein sequence ID" value="KAF5614290.1"/>
    <property type="molecule type" value="Genomic_DNA"/>
</dbReference>
<feature type="compositionally biased region" description="Basic and acidic residues" evidence="2">
    <location>
        <begin position="81"/>
        <end position="98"/>
    </location>
</feature>
<sequence length="548" mass="59402">MAGDHNEDQSFYDFLIEEPELKSKAAETCQHHASGQWLSLDPTGVCLDSVSPEEWLELLNHAPAPPGHFPHQQPISSPNRTSRDAPPRPEPTEIETHHHANPNANHHSGPVTLPGPVLGMQLPGTVPESSRAQSRAHLEIDLDVDLHAQQHPHGSHLSHGAHPQAHGIHGHGHGHGAHSAQSSASLPPTGFASHIPPASSGPMSMDWSMYHVPPNLQLNHPQFDFDMPGHMGVVGHSNHLSHAPTDPASFSYGSNLVSPSSIHPNSAHFDTGIPNQWDDSMSHDASTPKVRTPVHHVASNPWAEIDEPTGDNNATPASRPRKTPRPRRQKKETRKLSDASQGATSSSTGGTAPSVSDAASPSSASQNSRASIGSKSVTMASTASTASSRQSKLRSASRTSKNSRDKPNDTPEDRRTRASHNLVEKQYRNRLNAQFESLLSALPDQVRHGETISGNGNDDNESDHANDADRRVSKGEVLEMARKHIQALERERNQLELENLELHGSLRRLKNSNSESATSSSGQENSVEPEANKIPKRERDDDDEKEGS</sequence>